<accession>A0ABV1CEI2</accession>
<dbReference type="SUPFAM" id="SSF46785">
    <property type="entry name" value="Winged helix' DNA-binding domain"/>
    <property type="match status" value="1"/>
</dbReference>
<name>A0ABV1CEI2_9FIRM</name>
<dbReference type="InterPro" id="IPR005119">
    <property type="entry name" value="LysR_subst-bd"/>
</dbReference>
<dbReference type="Proteomes" id="UP001447979">
    <property type="component" value="Unassembled WGS sequence"/>
</dbReference>
<evidence type="ECO:0000313" key="6">
    <source>
        <dbReference type="EMBL" id="MEQ2400499.1"/>
    </source>
</evidence>
<keyword evidence="3" id="KW-0238">DNA-binding</keyword>
<dbReference type="PRINTS" id="PR00039">
    <property type="entry name" value="HTHLYSR"/>
</dbReference>
<dbReference type="CDD" id="cd05466">
    <property type="entry name" value="PBP2_LTTR_substrate"/>
    <property type="match status" value="1"/>
</dbReference>
<dbReference type="InterPro" id="IPR036390">
    <property type="entry name" value="WH_DNA-bd_sf"/>
</dbReference>
<dbReference type="SUPFAM" id="SSF53850">
    <property type="entry name" value="Periplasmic binding protein-like II"/>
    <property type="match status" value="1"/>
</dbReference>
<proteinExistence type="inferred from homology"/>
<evidence type="ECO:0000256" key="1">
    <source>
        <dbReference type="ARBA" id="ARBA00009437"/>
    </source>
</evidence>
<organism evidence="6 7">
    <name type="scientific">Peptoniphilus hominis</name>
    <name type="common">ex Hitch et al. 2025</name>
    <dbReference type="NCBI Taxonomy" id="3133174"/>
    <lineage>
        <taxon>Bacteria</taxon>
        <taxon>Bacillati</taxon>
        <taxon>Bacillota</taxon>
        <taxon>Tissierellia</taxon>
        <taxon>Tissierellales</taxon>
        <taxon>Peptoniphilaceae</taxon>
        <taxon>Peptoniphilus</taxon>
    </lineage>
</organism>
<evidence type="ECO:0000313" key="7">
    <source>
        <dbReference type="Proteomes" id="UP001447979"/>
    </source>
</evidence>
<protein>
    <submittedName>
        <fullName evidence="6">LysR family transcriptional regulator</fullName>
    </submittedName>
</protein>
<evidence type="ECO:0000256" key="2">
    <source>
        <dbReference type="ARBA" id="ARBA00023015"/>
    </source>
</evidence>
<dbReference type="PROSITE" id="PS50931">
    <property type="entry name" value="HTH_LYSR"/>
    <property type="match status" value="1"/>
</dbReference>
<keyword evidence="7" id="KW-1185">Reference proteome</keyword>
<keyword evidence="2" id="KW-0805">Transcription regulation</keyword>
<dbReference type="InterPro" id="IPR036388">
    <property type="entry name" value="WH-like_DNA-bd_sf"/>
</dbReference>
<reference evidence="6 7" key="1">
    <citation type="submission" date="2024-03" db="EMBL/GenBank/DDBJ databases">
        <title>Human intestinal bacterial collection.</title>
        <authorList>
            <person name="Pauvert C."/>
            <person name="Hitch T.C.A."/>
            <person name="Clavel T."/>
        </authorList>
    </citation>
    <scope>NUCLEOTIDE SEQUENCE [LARGE SCALE GENOMIC DNA]</scope>
    <source>
        <strain evidence="6 7">CLA-SR-H025</strain>
    </source>
</reference>
<keyword evidence="4" id="KW-0804">Transcription</keyword>
<dbReference type="EMBL" id="JBBMFO010000004">
    <property type="protein sequence ID" value="MEQ2400499.1"/>
    <property type="molecule type" value="Genomic_DNA"/>
</dbReference>
<evidence type="ECO:0000259" key="5">
    <source>
        <dbReference type="PROSITE" id="PS50931"/>
    </source>
</evidence>
<comment type="similarity">
    <text evidence="1">Belongs to the LysR transcriptional regulatory family.</text>
</comment>
<dbReference type="PANTHER" id="PTHR30126:SF96">
    <property type="entry name" value="TRANSCRIPTIONAL REGULATORY PROTEIN, LYSR FAMILY"/>
    <property type="match status" value="1"/>
</dbReference>
<dbReference type="RefSeq" id="WP_349170089.1">
    <property type="nucleotide sequence ID" value="NZ_JBBMFO010000004.1"/>
</dbReference>
<dbReference type="Gene3D" id="3.40.190.290">
    <property type="match status" value="1"/>
</dbReference>
<gene>
    <name evidence="6" type="ORF">WMO19_02630</name>
</gene>
<dbReference type="Pfam" id="PF03466">
    <property type="entry name" value="LysR_substrate"/>
    <property type="match status" value="1"/>
</dbReference>
<dbReference type="InterPro" id="IPR000847">
    <property type="entry name" value="LysR_HTH_N"/>
</dbReference>
<dbReference type="Gene3D" id="1.10.10.10">
    <property type="entry name" value="Winged helix-like DNA-binding domain superfamily/Winged helix DNA-binding domain"/>
    <property type="match status" value="1"/>
</dbReference>
<dbReference type="PANTHER" id="PTHR30126">
    <property type="entry name" value="HTH-TYPE TRANSCRIPTIONAL REGULATOR"/>
    <property type="match status" value="1"/>
</dbReference>
<evidence type="ECO:0000256" key="3">
    <source>
        <dbReference type="ARBA" id="ARBA00023125"/>
    </source>
</evidence>
<feature type="domain" description="HTH lysR-type" evidence="5">
    <location>
        <begin position="8"/>
        <end position="58"/>
    </location>
</feature>
<evidence type="ECO:0000256" key="4">
    <source>
        <dbReference type="ARBA" id="ARBA00023163"/>
    </source>
</evidence>
<dbReference type="Pfam" id="PF00126">
    <property type="entry name" value="HTH_1"/>
    <property type="match status" value="1"/>
</dbReference>
<sequence length="314" mass="36805">MFDKKYLYIKTLYEEGNITKASDKLYLSQPALSAYLKRLENELGCTLFERAKTGLKITDAGLFYLDYLQKIKNLNDDLEIFLQKKDTKDFPNKINFGITPWVGAYVTSDISLKFAKIFPNIDLNFIEGEGFVLKELYENNKIDCFVSIDVISDYMDMKYTEKLELRDDLILVVAPKSILGNKYDVAMLTCKLDNPLKFDANEIKNKKIISGQNTQALHTCITKIIKNYKLHPKSFMHFRNINNILELVKSGQGITFIPKYYIKKGPKMNNCIFFTEDNELFHYRRMMFYRKDKYTDFYKQFGELILKDIFSNLS</sequence>
<comment type="caution">
    <text evidence="6">The sequence shown here is derived from an EMBL/GenBank/DDBJ whole genome shotgun (WGS) entry which is preliminary data.</text>
</comment>